<dbReference type="PANTHER" id="PTHR43081:SF1">
    <property type="entry name" value="ADENYLATE CYCLASE, TERMINAL-DIFFERENTIATION SPECIFIC"/>
    <property type="match status" value="1"/>
</dbReference>
<feature type="compositionally biased region" description="Gly residues" evidence="1">
    <location>
        <begin position="1959"/>
        <end position="1971"/>
    </location>
</feature>
<gene>
    <name evidence="5" type="ORF">VaNZ11_012364</name>
</gene>
<dbReference type="Pfam" id="PF01547">
    <property type="entry name" value="SBP_bac_1"/>
    <property type="match status" value="1"/>
</dbReference>
<dbReference type="Proteomes" id="UP001165090">
    <property type="component" value="Unassembled WGS sequence"/>
</dbReference>
<keyword evidence="2" id="KW-1133">Transmembrane helix</keyword>
<feature type="transmembrane region" description="Helical" evidence="2">
    <location>
        <begin position="566"/>
        <end position="585"/>
    </location>
</feature>
<dbReference type="Gene3D" id="3.40.190.10">
    <property type="entry name" value="Periplasmic binding protein-like II"/>
    <property type="match status" value="1"/>
</dbReference>
<name>A0ABQ5SDT0_9CHLO</name>
<feature type="compositionally biased region" description="Polar residues" evidence="1">
    <location>
        <begin position="1771"/>
        <end position="1780"/>
    </location>
</feature>
<feature type="region of interest" description="Disordered" evidence="1">
    <location>
        <begin position="1239"/>
        <end position="1261"/>
    </location>
</feature>
<dbReference type="InterPro" id="IPR006059">
    <property type="entry name" value="SBP"/>
</dbReference>
<protein>
    <recommendedName>
        <fullName evidence="4">Guanylate cyclase domain-containing protein</fullName>
    </recommendedName>
</protein>
<feature type="region of interest" description="Disordered" evidence="1">
    <location>
        <begin position="1769"/>
        <end position="1797"/>
    </location>
</feature>
<keyword evidence="3" id="KW-0732">Signal</keyword>
<feature type="region of interest" description="Disordered" evidence="1">
    <location>
        <begin position="1950"/>
        <end position="1987"/>
    </location>
</feature>
<reference evidence="5 6" key="1">
    <citation type="journal article" date="2023" name="IScience">
        <title>Expanded male sex-determining region conserved during the evolution of homothallism in the green alga Volvox.</title>
        <authorList>
            <person name="Yamamoto K."/>
            <person name="Matsuzaki R."/>
            <person name="Mahakham W."/>
            <person name="Heman W."/>
            <person name="Sekimoto H."/>
            <person name="Kawachi M."/>
            <person name="Minakuchi Y."/>
            <person name="Toyoda A."/>
            <person name="Nozaki H."/>
        </authorList>
    </citation>
    <scope>NUCLEOTIDE SEQUENCE [LARGE SCALE GENOMIC DNA]</scope>
    <source>
        <strain evidence="5 6">NIES-4468</strain>
    </source>
</reference>
<feature type="region of interest" description="Disordered" evidence="1">
    <location>
        <begin position="1153"/>
        <end position="1175"/>
    </location>
</feature>
<comment type="caution">
    <text evidence="5">The sequence shown here is derived from an EMBL/GenBank/DDBJ whole genome shotgun (WGS) entry which is preliminary data.</text>
</comment>
<evidence type="ECO:0000256" key="3">
    <source>
        <dbReference type="SAM" id="SignalP"/>
    </source>
</evidence>
<dbReference type="EMBL" id="BSDZ01000079">
    <property type="protein sequence ID" value="GLI68041.1"/>
    <property type="molecule type" value="Genomic_DNA"/>
</dbReference>
<dbReference type="Gene3D" id="3.30.70.1230">
    <property type="entry name" value="Nucleotide cyclase"/>
    <property type="match status" value="2"/>
</dbReference>
<accession>A0ABQ5SDT0</accession>
<dbReference type="PROSITE" id="PS50125">
    <property type="entry name" value="GUANYLATE_CYCLASE_2"/>
    <property type="match status" value="1"/>
</dbReference>
<keyword evidence="6" id="KW-1185">Reference proteome</keyword>
<proteinExistence type="predicted"/>
<dbReference type="SUPFAM" id="SSF53850">
    <property type="entry name" value="Periplasmic binding protein-like II"/>
    <property type="match status" value="1"/>
</dbReference>
<evidence type="ECO:0000256" key="2">
    <source>
        <dbReference type="SAM" id="Phobius"/>
    </source>
</evidence>
<evidence type="ECO:0000256" key="1">
    <source>
        <dbReference type="SAM" id="MobiDB-lite"/>
    </source>
</evidence>
<dbReference type="InterPro" id="IPR001054">
    <property type="entry name" value="A/G_cyclase"/>
</dbReference>
<feature type="compositionally biased region" description="Low complexity" evidence="1">
    <location>
        <begin position="1527"/>
        <end position="1549"/>
    </location>
</feature>
<feature type="signal peptide" evidence="3">
    <location>
        <begin position="1"/>
        <end position="19"/>
    </location>
</feature>
<feature type="compositionally biased region" description="Polar residues" evidence="1">
    <location>
        <begin position="1976"/>
        <end position="1987"/>
    </location>
</feature>
<feature type="region of interest" description="Disordered" evidence="1">
    <location>
        <begin position="1466"/>
        <end position="1485"/>
    </location>
</feature>
<feature type="chain" id="PRO_5047282843" description="Guanylate cyclase domain-containing protein" evidence="3">
    <location>
        <begin position="20"/>
        <end position="2223"/>
    </location>
</feature>
<dbReference type="InterPro" id="IPR029787">
    <property type="entry name" value="Nucleotide_cyclase"/>
</dbReference>
<feature type="region of interest" description="Disordered" evidence="1">
    <location>
        <begin position="2032"/>
        <end position="2056"/>
    </location>
</feature>
<dbReference type="PANTHER" id="PTHR43081">
    <property type="entry name" value="ADENYLATE CYCLASE, TERMINAL-DIFFERENTIATION SPECIFIC-RELATED"/>
    <property type="match status" value="1"/>
</dbReference>
<feature type="compositionally biased region" description="Basic and acidic residues" evidence="1">
    <location>
        <begin position="1577"/>
        <end position="1591"/>
    </location>
</feature>
<evidence type="ECO:0000313" key="6">
    <source>
        <dbReference type="Proteomes" id="UP001165090"/>
    </source>
</evidence>
<dbReference type="SUPFAM" id="SSF55073">
    <property type="entry name" value="Nucleotide cyclase"/>
    <property type="match status" value="2"/>
</dbReference>
<keyword evidence="2" id="KW-0472">Membrane</keyword>
<evidence type="ECO:0000259" key="4">
    <source>
        <dbReference type="PROSITE" id="PS50125"/>
    </source>
</evidence>
<feature type="compositionally biased region" description="Polar residues" evidence="1">
    <location>
        <begin position="1242"/>
        <end position="1253"/>
    </location>
</feature>
<feature type="compositionally biased region" description="Low complexity" evidence="1">
    <location>
        <begin position="2044"/>
        <end position="2055"/>
    </location>
</feature>
<organism evidence="5 6">
    <name type="scientific">Volvox africanus</name>
    <dbReference type="NCBI Taxonomy" id="51714"/>
    <lineage>
        <taxon>Eukaryota</taxon>
        <taxon>Viridiplantae</taxon>
        <taxon>Chlorophyta</taxon>
        <taxon>core chlorophytes</taxon>
        <taxon>Chlorophyceae</taxon>
        <taxon>CS clade</taxon>
        <taxon>Chlamydomonadales</taxon>
        <taxon>Volvocaceae</taxon>
        <taxon>Volvox</taxon>
    </lineage>
</organism>
<dbReference type="InterPro" id="IPR050697">
    <property type="entry name" value="Adenylyl/Guanylyl_Cyclase_3/4"/>
</dbReference>
<feature type="region of interest" description="Disordered" evidence="1">
    <location>
        <begin position="1513"/>
        <end position="1591"/>
    </location>
</feature>
<feature type="domain" description="Guanylate cyclase" evidence="4">
    <location>
        <begin position="900"/>
        <end position="1045"/>
    </location>
</feature>
<keyword evidence="2" id="KW-0812">Transmembrane</keyword>
<evidence type="ECO:0000313" key="5">
    <source>
        <dbReference type="EMBL" id="GLI68041.1"/>
    </source>
</evidence>
<sequence>MHVRSVFFVALLLATRICAESNFCNIESWKSAINKSCTSNDTQIAHQLILSASSCNSSPEFDKELRVFTLEPYLNQTLQRRAPQPLKTDDNSMSIVIVVNLNATTLSALEELHRDLVSYYDGFVTEAEVLPEFARVDFVAPLDKAIISEPELNWFRINRFYRGFSATHATRVYGVPLGGAGVFTYYRRDLFQRYNLTIPTTWQGLLSMAEAWTANPPNASISPFCMSLRSYCARTVLLSIAAPYMQASGTRDGFLIDPRNGTVLFNSTGFRSALRTWQQLMALSTLDANASCGTGSDRFAEGGCLMTVQLFEKFKVYASNTSSVSGNLGVALPPGSISVMNRTTDKMEPCTRTSCPYARCASQEEDVTRGGGGSSGGDGSQLINSAPFMWGGLVGMVSAHNPARIQTQVLRYFSDLTSNWSLDNVLRKGSQIAPFRADHWSPAAQHNWTDAGYTEVAVQQMLDVLRRLHACPNVAPHLRLPGQDDMSRMLSVALANLTVGQTPETVAAALQASVEALLLARYGMVNGTYGFLSLYRQQLGYVESSSTDPPVPPDHGGTSGVSRQSVVVIAVVVGLVVLLGAVVVLEVRNKRRHKDLLGRVKPPLGDPDTTIVVTSIQDFDELWEVLNSDASERALQQFSDLMDSLLQRYSGYRRAPSEEEEDVVAAFHCPRDACEFALELQRRLLHLRWPKHVLEMKQFRPQYLAQTNRAPSFNQGYNAARVPMPPLAGSVPQAEDDDKLFTLNTGTENVRSFGEQCVVSWTPTDATASDAELVFCGIRARVGVCAVGFSQLALDADPGRNCVFFIGEAVEVAAAAAAAAQGGMVLIPQSTFRQLHLEVLAEQCLFCHLGEYQLTAELPPMDLYLALDRQLLGRLALFGPLSCYMQWSQGAFAAPVHSASMVFTHVVGVQTLLAWNYDLMQDVIETFTKLAQVELQQAGGYLVEHVEGFMLTAFHSPADAILWGLRMQELMLKENWPEELLAHELCEEVTVTVPVRGGDVTSATVFRGPRLKTGIDIGHVLARLHTMTGRMTYRGKVMNRAARISAAASSGQVLCSSEAWESCTASASALRLVSATSLGLFQLKGIQERIEVFHCTYQRHMPSSTRRSSTVSVGVVSSSDNRRKSAVVLSSMSHASHHTTSYRTSLHNSVALEHVSSSDPTGGRRGSQASSAAFVGRGSLGGGQLSDMLHTVGTDADRTNASSVGPGPVLTTVTANALRHRMALGPVLVVGGVDGVTPSAGAASQTGSSHRSQGSGGPLANALAPQGALAAVLQSRTRSASALQASNSVVPPRSASARTRRPLGLSCGAVASEPQVSLAAGAAAPPALAAMKWNAGVATPLSAMPSFAMVAAAAAAAAHERFNNTNSTNMPKHATALDHPRGFNGTGNMLDSASTLSNFCGMSGGANTESAATVTAAVYAVLPSVVLSGGVPGSSSGLSPATHAYAHGIPSSTVMAPLLDGYEERRCSGSGGGCSPPAAAGCDGESDQDLHTVATIAAFVDGALSDRGRASIGTLPSVEESPPVAKPQPRSQQRQPQQHQQQAALPFQFERVGPLEPLDEDSPPVEEGLGNADNVGDDLKDNDGEDEASRVETLEVTVSATGILRGALSGAASSSGFGGTLSSSQGASPGVPLSRCGSATTGISYLALGLSGGLGSSPGGITTAACAGSHASSCGSSGFGHITCTHGQLAAGRPQSAAIWRPSMSMSPAPHGIPHGLAAVVGSATGRQNSGFASSTDLFLPFPSGAANSTSSGMITTIFMGSPANGAEVRSCSTSSSANSPEHRPASDGVTSMAPTRFSPMAMPQRHLASTHNSHLAVVTASGAAQAAAVGVAGCTSSRVGSGPACGRQAMGLQETGAVPAMADITDARAPAAVLPPAHGAISTAAADADRGADVKPTVFRVRAVTFDHSGSGDICGSMMGSVSDSRLNSSFVTVAAAAATSSSAAMTSIASGRDGDCKSGGGVGGSGSGGRLRPNNRTGSGVSNDLISQAVSPSSTWASGGSAGSGTTNTTTINITLAGAASISPAAAGSASLEQSMQAGKRQLTQQQHQHQQLPGTSTLRALLEGVGIGLTGGPDFDGSVMAPKFQQTDNSRIRDGDVSAVEPRCSFMESQLGLRAAGSSPEGRSCGGTDSVGAAAPLRGGSVGDHAVAAMAAVFGIAPPCNEYTGAATAMTAAAFGVGLPHHNYNGNSGSINVGGPTREQLEIALELLGESRHAAGGEWR</sequence>